<dbReference type="Gene3D" id="1.10.8.730">
    <property type="match status" value="1"/>
</dbReference>
<dbReference type="OrthoDB" id="596266at2"/>
<comment type="caution">
    <text evidence="3">The sequence shown here is derived from an EMBL/GenBank/DDBJ whole genome shotgun (WGS) entry which is preliminary data.</text>
</comment>
<evidence type="ECO:0000313" key="3">
    <source>
        <dbReference type="EMBL" id="PRY27816.1"/>
    </source>
</evidence>
<sequence>MKRSSELLDVMPIWRVERDYIISTYGDFTAVYELQLPELFTLSSTVNMVGEQRVETGDFRELNETWVKAIGVLPDHVILHKQDWFTVEKYEPHYAVNTYLDKASERHFNERPYLAHKCYVYITKTHPHRSAVSSLKTALVSGRLLPKEVMDTRSQEDFLNSIAQFESILTSTRKITMRQLPGTELASEKGAPGLIERYMSLHPTEPIVPLCDVRMGDELMVGHKQVRFFTIADVDDLSEQVYTHNRVEALSSENSSVTVGFATPVSLMLNVDHVYNQYIFKVSKHDHFPKLEQRSREMTALGSFGKANQSNAALIDAFLGYAADTGYSPVRCHFNLMVWTEDKAQLPQIRHQVTSAIARMGVRPRENSSDGPFLFWAGIPGAASNLPDEDKFWTFLPQAICMLNHESVTADDLSTFGLKLVDRLSGKPVLVDLSDIPMEKGWISNRNKFIVGPSGSGKSFFTNHALRSYVNQGSHAVVVDVGDSYEGLCQLLGGRYLTYKPESPIHFNPFFIESRRYPDIEKIEAIKALLLSLWKKEEDKLTRIEETAFSLTVRNYFDRLQTDLDIVPCFNTYYEYIRDEFPSVLKEKGIQDHHFDYKGFMLTMEPFYKGGEYDYLLNSEENLDLTSVPFVVFELDNIKDHPILFPVVTIIIMDTFITKMRQLKGTRKIILIEEAWKAIMKQGMAEYIKYLYKTVRKHFGEAWIVTQEVDDIINSPIVRGSIINNADTKILLDQRKYQNKFTEVKTFLALTERDKNLALSLNRDNDPARRYKEVFVSYGGQHSAVYGVEVSRPEYFAFTTEQREKTQITSRTAANGGNVELAIRDYIDSQP</sequence>
<dbReference type="Gene3D" id="3.40.50.300">
    <property type="entry name" value="P-loop containing nucleotide triphosphate hydrolases"/>
    <property type="match status" value="1"/>
</dbReference>
<proteinExistence type="predicted"/>
<dbReference type="InterPro" id="IPR022509">
    <property type="entry name" value="Conjugation_ATPase_TraG"/>
</dbReference>
<dbReference type="NCBIfam" id="TIGR03783">
    <property type="entry name" value="Bac_Flav_CT_G"/>
    <property type="match status" value="1"/>
</dbReference>
<dbReference type="InterPro" id="IPR043964">
    <property type="entry name" value="P-loop_TraG"/>
</dbReference>
<dbReference type="InterPro" id="IPR053155">
    <property type="entry name" value="F-pilin_assembly_TraC"/>
</dbReference>
<dbReference type="RefSeq" id="WP_106140429.1">
    <property type="nucleotide sequence ID" value="NZ_PVTE01000031.1"/>
</dbReference>
<feature type="domain" description="TraG P-loop" evidence="2">
    <location>
        <begin position="417"/>
        <end position="827"/>
    </location>
</feature>
<dbReference type="PANTHER" id="PTHR38467:SF1">
    <property type="entry name" value="CONJUGATIVE TRANSFER: ASSEMBLY"/>
    <property type="match status" value="1"/>
</dbReference>
<reference evidence="3 4" key="1">
    <citation type="submission" date="2018-03" db="EMBL/GenBank/DDBJ databases">
        <title>Genomic Encyclopedia of Archaeal and Bacterial Type Strains, Phase II (KMG-II): from individual species to whole genera.</title>
        <authorList>
            <person name="Goeker M."/>
        </authorList>
    </citation>
    <scope>NUCLEOTIDE SEQUENCE [LARGE SCALE GENOMIC DNA]</scope>
    <source>
        <strain evidence="3 4">DSM 28354</strain>
    </source>
</reference>
<evidence type="ECO:0000259" key="1">
    <source>
        <dbReference type="Pfam" id="PF12991"/>
    </source>
</evidence>
<feature type="domain" description="TraG N-terminal Bacteroidetes" evidence="1">
    <location>
        <begin position="2"/>
        <end position="44"/>
    </location>
</feature>
<organism evidence="3 4">
    <name type="scientific">Spirosoma oryzae</name>
    <dbReference type="NCBI Taxonomy" id="1469603"/>
    <lineage>
        <taxon>Bacteria</taxon>
        <taxon>Pseudomonadati</taxon>
        <taxon>Bacteroidota</taxon>
        <taxon>Cytophagia</taxon>
        <taxon>Cytophagales</taxon>
        <taxon>Cytophagaceae</taxon>
        <taxon>Spirosoma</taxon>
    </lineage>
</organism>
<gene>
    <name evidence="3" type="ORF">CLV58_13134</name>
</gene>
<dbReference type="InterPro" id="IPR024451">
    <property type="entry name" value="TraG_N_Bacteroidetes"/>
</dbReference>
<name>A0A2T0S303_9BACT</name>
<dbReference type="EMBL" id="PVTE01000031">
    <property type="protein sequence ID" value="PRY27816.1"/>
    <property type="molecule type" value="Genomic_DNA"/>
</dbReference>
<dbReference type="SUPFAM" id="SSF52540">
    <property type="entry name" value="P-loop containing nucleoside triphosphate hydrolases"/>
    <property type="match status" value="1"/>
</dbReference>
<keyword evidence="4" id="KW-1185">Reference proteome</keyword>
<evidence type="ECO:0000259" key="2">
    <source>
        <dbReference type="Pfam" id="PF19044"/>
    </source>
</evidence>
<dbReference type="AlphaFoldDB" id="A0A2T0S303"/>
<accession>A0A2T0S303</accession>
<dbReference type="Pfam" id="PF12991">
    <property type="entry name" value="DUF3875"/>
    <property type="match status" value="1"/>
</dbReference>
<dbReference type="PANTHER" id="PTHR38467">
    <property type="match status" value="1"/>
</dbReference>
<evidence type="ECO:0000313" key="4">
    <source>
        <dbReference type="Proteomes" id="UP000238375"/>
    </source>
</evidence>
<dbReference type="InterPro" id="IPR027417">
    <property type="entry name" value="P-loop_NTPase"/>
</dbReference>
<dbReference type="Pfam" id="PF19044">
    <property type="entry name" value="P-loop_TraG"/>
    <property type="match status" value="1"/>
</dbReference>
<protein>
    <submittedName>
        <fullName evidence="3">Conjugation system TraG family ATPase</fullName>
    </submittedName>
</protein>
<dbReference type="Proteomes" id="UP000238375">
    <property type="component" value="Unassembled WGS sequence"/>
</dbReference>